<feature type="compositionally biased region" description="Basic and acidic residues" evidence="1">
    <location>
        <begin position="219"/>
        <end position="232"/>
    </location>
</feature>
<reference evidence="3 4" key="1">
    <citation type="submission" date="2014-08" db="EMBL/GenBank/DDBJ databases">
        <title>Complete genome sequence of Corynebacterium aquilae S-613T(T) (=DSM 44791(T)), isolated from the choana of a healthy golden eagle.</title>
        <authorList>
            <person name="Ruckert C."/>
            <person name="Albersmeier A."/>
            <person name="Winkler A."/>
            <person name="Kalinowski J."/>
        </authorList>
    </citation>
    <scope>NUCLEOTIDE SEQUENCE [LARGE SCALE GENOMIC DNA]</scope>
    <source>
        <strain evidence="3 4">S-613</strain>
    </source>
</reference>
<name>A0A1L7CF44_9CORY</name>
<keyword evidence="4" id="KW-1185">Reference proteome</keyword>
<evidence type="ECO:0000313" key="3">
    <source>
        <dbReference type="EMBL" id="APT84393.1"/>
    </source>
</evidence>
<keyword evidence="2" id="KW-1133">Transmembrane helix</keyword>
<accession>A0A1L7CF44</accession>
<organism evidence="3 4">
    <name type="scientific">Corynebacterium aquilae DSM 44791</name>
    <dbReference type="NCBI Taxonomy" id="1431546"/>
    <lineage>
        <taxon>Bacteria</taxon>
        <taxon>Bacillati</taxon>
        <taxon>Actinomycetota</taxon>
        <taxon>Actinomycetes</taxon>
        <taxon>Mycobacteriales</taxon>
        <taxon>Corynebacteriaceae</taxon>
        <taxon>Corynebacterium</taxon>
    </lineage>
</organism>
<feature type="region of interest" description="Disordered" evidence="1">
    <location>
        <begin position="298"/>
        <end position="333"/>
    </location>
</feature>
<proteinExistence type="predicted"/>
<feature type="region of interest" description="Disordered" evidence="1">
    <location>
        <begin position="219"/>
        <end position="239"/>
    </location>
</feature>
<evidence type="ECO:0000256" key="1">
    <source>
        <dbReference type="SAM" id="MobiDB-lite"/>
    </source>
</evidence>
<gene>
    <name evidence="3" type="ORF">CAQU_04140</name>
</gene>
<sequence length="333" mass="37271">MSDEPKDNLPPPEEGHEQADKAQGTPEKSPEGQTPSSRAVWGCFLIPVVVLFVGVIAVGAFITYINRSFDEMMEETDRQFAESRKSEEYDPAFRKEERLAYYQQLTHHHCPWVDRLTHDGEAIDHAALATESADTGYKSIAGLFDGLLLDTTTTLGIDWDSEDIRRTGPEFLSCTCIEDPTLTPFLVDQEFTVWGNDRIGKQEVFDIATKMDQRLRDAGYENIGDKPPRKPAGDFSSTYRLPQSQEAPLDVDLVDTSDNGRHMGLAVKPRPDVTEIQVYVHPIKVEVEINSACIVAGSERSKPPSNDDLLKELEIDPAELTDEIPQHPTETKK</sequence>
<keyword evidence="2" id="KW-0812">Transmembrane</keyword>
<feature type="region of interest" description="Disordered" evidence="1">
    <location>
        <begin position="1"/>
        <end position="34"/>
    </location>
</feature>
<evidence type="ECO:0000313" key="4">
    <source>
        <dbReference type="Proteomes" id="UP000185478"/>
    </source>
</evidence>
<protein>
    <submittedName>
        <fullName evidence="3">Uncharacterized protein</fullName>
    </submittedName>
</protein>
<evidence type="ECO:0000256" key="2">
    <source>
        <dbReference type="SAM" id="Phobius"/>
    </source>
</evidence>
<feature type="compositionally biased region" description="Basic and acidic residues" evidence="1">
    <location>
        <begin position="1"/>
        <end position="20"/>
    </location>
</feature>
<dbReference type="KEGG" id="caqu:CAQU_04140"/>
<keyword evidence="2" id="KW-0472">Membrane</keyword>
<dbReference type="Proteomes" id="UP000185478">
    <property type="component" value="Chromosome"/>
</dbReference>
<feature type="transmembrane region" description="Helical" evidence="2">
    <location>
        <begin position="39"/>
        <end position="65"/>
    </location>
</feature>
<dbReference type="EMBL" id="CP009245">
    <property type="protein sequence ID" value="APT84393.1"/>
    <property type="molecule type" value="Genomic_DNA"/>
</dbReference>
<dbReference type="RefSeq" id="WP_075725438.1">
    <property type="nucleotide sequence ID" value="NZ_CP009245.1"/>
</dbReference>
<dbReference type="AlphaFoldDB" id="A0A1L7CF44"/>